<dbReference type="PANTHER" id="PTHR47540">
    <property type="entry name" value="THIAMINE REPRESSIBLE GENES REGULATORY PROTEIN THI5"/>
    <property type="match status" value="1"/>
</dbReference>
<dbReference type="GO" id="GO:0043565">
    <property type="term" value="F:sequence-specific DNA binding"/>
    <property type="evidence" value="ECO:0007669"/>
    <property type="project" value="TreeGrafter"/>
</dbReference>
<evidence type="ECO:0000256" key="3">
    <source>
        <dbReference type="ARBA" id="ARBA00023125"/>
    </source>
</evidence>
<evidence type="ECO:0000256" key="1">
    <source>
        <dbReference type="ARBA" id="ARBA00004123"/>
    </source>
</evidence>
<dbReference type="AlphaFoldDB" id="A0AAN6SM29"/>
<dbReference type="GO" id="GO:0000981">
    <property type="term" value="F:DNA-binding transcription factor activity, RNA polymerase II-specific"/>
    <property type="evidence" value="ECO:0007669"/>
    <property type="project" value="InterPro"/>
</dbReference>
<dbReference type="SUPFAM" id="SSF57701">
    <property type="entry name" value="Zn2/Cys6 DNA-binding domain"/>
    <property type="match status" value="1"/>
</dbReference>
<dbReference type="InterPro" id="IPR036864">
    <property type="entry name" value="Zn2-C6_fun-type_DNA-bd_sf"/>
</dbReference>
<keyword evidence="4" id="KW-0804">Transcription</keyword>
<comment type="subcellular location">
    <subcellularLocation>
        <location evidence="1">Nucleus</location>
    </subcellularLocation>
</comment>
<evidence type="ECO:0000259" key="7">
    <source>
        <dbReference type="PROSITE" id="PS50048"/>
    </source>
</evidence>
<reference evidence="9" key="1">
    <citation type="journal article" date="2023" name="Mol. Phylogenet. Evol.">
        <title>Genome-scale phylogeny and comparative genomics of the fungal order Sordariales.</title>
        <authorList>
            <person name="Hensen N."/>
            <person name="Bonometti L."/>
            <person name="Westerberg I."/>
            <person name="Brannstrom I.O."/>
            <person name="Guillou S."/>
            <person name="Cros-Aarteil S."/>
            <person name="Calhoun S."/>
            <person name="Haridas S."/>
            <person name="Kuo A."/>
            <person name="Mondo S."/>
            <person name="Pangilinan J."/>
            <person name="Riley R."/>
            <person name="LaButti K."/>
            <person name="Andreopoulos B."/>
            <person name="Lipzen A."/>
            <person name="Chen C."/>
            <person name="Yan M."/>
            <person name="Daum C."/>
            <person name="Ng V."/>
            <person name="Clum A."/>
            <person name="Steindorff A."/>
            <person name="Ohm R.A."/>
            <person name="Martin F."/>
            <person name="Silar P."/>
            <person name="Natvig D.O."/>
            <person name="Lalanne C."/>
            <person name="Gautier V."/>
            <person name="Ament-Velasquez S.L."/>
            <person name="Kruys A."/>
            <person name="Hutchinson M.I."/>
            <person name="Powell A.J."/>
            <person name="Barry K."/>
            <person name="Miller A.N."/>
            <person name="Grigoriev I.V."/>
            <person name="Debuchy R."/>
            <person name="Gladieux P."/>
            <person name="Hiltunen Thoren M."/>
            <person name="Johannesson H."/>
        </authorList>
    </citation>
    <scope>NUCLEOTIDE SEQUENCE [LARGE SCALE GENOMIC DNA]</scope>
    <source>
        <strain evidence="9">CBS 284.82</strain>
    </source>
</reference>
<accession>A0AAN6SM29</accession>
<dbReference type="PANTHER" id="PTHR47540:SF2">
    <property type="entry name" value="ZN(II)2CYS6 TRANSCRIPTION FACTOR (EUROFUNG)"/>
    <property type="match status" value="1"/>
</dbReference>
<keyword evidence="5" id="KW-0539">Nucleus</keyword>
<name>A0AAN6SM29_9PEZI</name>
<protein>
    <recommendedName>
        <fullName evidence="7">Zn(2)-C6 fungal-type domain-containing protein</fullName>
    </recommendedName>
</protein>
<feature type="region of interest" description="Disordered" evidence="6">
    <location>
        <begin position="278"/>
        <end position="411"/>
    </location>
</feature>
<evidence type="ECO:0000256" key="5">
    <source>
        <dbReference type="ARBA" id="ARBA00023242"/>
    </source>
</evidence>
<comment type="caution">
    <text evidence="8">The sequence shown here is derived from an EMBL/GenBank/DDBJ whole genome shotgun (WGS) entry which is preliminary data.</text>
</comment>
<keyword evidence="3" id="KW-0238">DNA-binding</keyword>
<keyword evidence="9" id="KW-1185">Reference proteome</keyword>
<dbReference type="EMBL" id="MU854645">
    <property type="protein sequence ID" value="KAK4032130.1"/>
    <property type="molecule type" value="Genomic_DNA"/>
</dbReference>
<dbReference type="GO" id="GO:0045944">
    <property type="term" value="P:positive regulation of transcription by RNA polymerase II"/>
    <property type="evidence" value="ECO:0007669"/>
    <property type="project" value="TreeGrafter"/>
</dbReference>
<dbReference type="Pfam" id="PF00172">
    <property type="entry name" value="Zn_clus"/>
    <property type="match status" value="1"/>
</dbReference>
<dbReference type="Gene3D" id="4.10.240.10">
    <property type="entry name" value="Zn(2)-C6 fungal-type DNA-binding domain"/>
    <property type="match status" value="1"/>
</dbReference>
<dbReference type="GO" id="GO:0008270">
    <property type="term" value="F:zinc ion binding"/>
    <property type="evidence" value="ECO:0007669"/>
    <property type="project" value="InterPro"/>
</dbReference>
<sequence>MADQLDSDSAPQRKRIAVACGRCRKRKIRCSGDPGQGQPCSNCKNAGVEQCQFLRVSSREAPIRHEPGDFGYSVGDARVYASRTPVGSGLPYPQDLPTLGSSDVLGSYRGGSAYPYTPASKAYYPAMHAYGAPYSEDFEFGLGVGSPPVMNPESVGMMPSHWSSGARAKPPSFSSMYMDSEGAYSSYGSASLLHRPSHSVSSDSPNFSFSGVAASLPLSSTPGPDRLLPNPAGRSSALPYPGSAKPSTPASTSAASTLADVATAASYAGGFETSGLSFSSTSSSGLSSHPSSSSRSNSDSYSGPESIFSEQERSLQSQGSAFDMGGYTASPRRGSGTGGSGSSHAYVPGESAHEAAAHHHSSHHGLPAAYMSDAPSSPIAHRPSQCLASGTGSTGHATHTDDRQVAVASRH</sequence>
<dbReference type="InterPro" id="IPR051711">
    <property type="entry name" value="Stress_Response_Reg"/>
</dbReference>
<organism evidence="8 9">
    <name type="scientific">Parachaetomium inaequale</name>
    <dbReference type="NCBI Taxonomy" id="2588326"/>
    <lineage>
        <taxon>Eukaryota</taxon>
        <taxon>Fungi</taxon>
        <taxon>Dikarya</taxon>
        <taxon>Ascomycota</taxon>
        <taxon>Pezizomycotina</taxon>
        <taxon>Sordariomycetes</taxon>
        <taxon>Sordariomycetidae</taxon>
        <taxon>Sordariales</taxon>
        <taxon>Chaetomiaceae</taxon>
        <taxon>Parachaetomium</taxon>
    </lineage>
</organism>
<feature type="region of interest" description="Disordered" evidence="6">
    <location>
        <begin position="220"/>
        <end position="252"/>
    </location>
</feature>
<evidence type="ECO:0000313" key="8">
    <source>
        <dbReference type="EMBL" id="KAK4032130.1"/>
    </source>
</evidence>
<dbReference type="PROSITE" id="PS00463">
    <property type="entry name" value="ZN2_CY6_FUNGAL_1"/>
    <property type="match status" value="1"/>
</dbReference>
<dbReference type="SMART" id="SM00066">
    <property type="entry name" value="GAL4"/>
    <property type="match status" value="1"/>
</dbReference>
<gene>
    <name evidence="8" type="ORF">C8A01DRAFT_20764</name>
</gene>
<dbReference type="CDD" id="cd00067">
    <property type="entry name" value="GAL4"/>
    <property type="match status" value="1"/>
</dbReference>
<dbReference type="PROSITE" id="PS50048">
    <property type="entry name" value="ZN2_CY6_FUNGAL_2"/>
    <property type="match status" value="1"/>
</dbReference>
<dbReference type="InterPro" id="IPR001138">
    <property type="entry name" value="Zn2Cys6_DnaBD"/>
</dbReference>
<evidence type="ECO:0000256" key="6">
    <source>
        <dbReference type="SAM" id="MobiDB-lite"/>
    </source>
</evidence>
<keyword evidence="2" id="KW-0805">Transcription regulation</keyword>
<dbReference type="GO" id="GO:0005634">
    <property type="term" value="C:nucleus"/>
    <property type="evidence" value="ECO:0007669"/>
    <property type="project" value="UniProtKB-SubCell"/>
</dbReference>
<dbReference type="Proteomes" id="UP001303115">
    <property type="component" value="Unassembled WGS sequence"/>
</dbReference>
<evidence type="ECO:0000256" key="2">
    <source>
        <dbReference type="ARBA" id="ARBA00023015"/>
    </source>
</evidence>
<feature type="compositionally biased region" description="Low complexity" evidence="6">
    <location>
        <begin position="243"/>
        <end position="252"/>
    </location>
</feature>
<evidence type="ECO:0000256" key="4">
    <source>
        <dbReference type="ARBA" id="ARBA00023163"/>
    </source>
</evidence>
<evidence type="ECO:0000313" key="9">
    <source>
        <dbReference type="Proteomes" id="UP001303115"/>
    </source>
</evidence>
<feature type="compositionally biased region" description="Low complexity" evidence="6">
    <location>
        <begin position="278"/>
        <end position="302"/>
    </location>
</feature>
<feature type="compositionally biased region" description="Low complexity" evidence="6">
    <location>
        <begin position="388"/>
        <end position="397"/>
    </location>
</feature>
<feature type="domain" description="Zn(2)-C6 fungal-type" evidence="7">
    <location>
        <begin position="19"/>
        <end position="53"/>
    </location>
</feature>
<proteinExistence type="predicted"/>